<dbReference type="OrthoDB" id="152343at2"/>
<evidence type="ECO:0000313" key="7">
    <source>
        <dbReference type="Proteomes" id="UP000198656"/>
    </source>
</evidence>
<dbReference type="Pfam" id="PF01040">
    <property type="entry name" value="UbiA"/>
    <property type="match status" value="1"/>
</dbReference>
<feature type="transmembrane region" description="Helical" evidence="5">
    <location>
        <begin position="54"/>
        <end position="75"/>
    </location>
</feature>
<gene>
    <name evidence="6" type="ORF">SAMN05443529_108101</name>
</gene>
<evidence type="ECO:0000313" key="6">
    <source>
        <dbReference type="EMBL" id="SDG97589.1"/>
    </source>
</evidence>
<dbReference type="InterPro" id="IPR050475">
    <property type="entry name" value="Prenyltransferase_related"/>
</dbReference>
<dbReference type="GO" id="GO:0016765">
    <property type="term" value="F:transferase activity, transferring alkyl or aryl (other than methyl) groups"/>
    <property type="evidence" value="ECO:0007669"/>
    <property type="project" value="InterPro"/>
</dbReference>
<dbReference type="InterPro" id="IPR000537">
    <property type="entry name" value="UbiA_prenyltransferase"/>
</dbReference>
<dbReference type="AlphaFoldDB" id="A0A1G7YMY6"/>
<keyword evidence="6" id="KW-0808">Transferase</keyword>
<reference evidence="7" key="1">
    <citation type="submission" date="2016-10" db="EMBL/GenBank/DDBJ databases">
        <authorList>
            <person name="Varghese N."/>
            <person name="Submissions S."/>
        </authorList>
    </citation>
    <scope>NUCLEOTIDE SEQUENCE [LARGE SCALE GENOMIC DNA]</scope>
    <source>
        <strain evidence="7">DSM 8344</strain>
    </source>
</reference>
<keyword evidence="2 5" id="KW-0812">Transmembrane</keyword>
<keyword evidence="3 5" id="KW-1133">Transmembrane helix</keyword>
<sequence>MFKFLKAYVESMRLYYAFVTGIAGWIGMAFYEYIAKSPFQTVEVVPETEKKAVVLIMLFLSWGINQIINDYLGLAEDRVNAPNRPMVTGELDPRKALILTAVLLILSLLTTYSYLEPIALFPAIIGILLNIVYEYAKAYGVFGNIIFGLMISTCTAYGFLAAGPTISPYFTESRVSVLILVAVMNGLMTFYTYFKDYEGDKAAGKRTIIVRLGVEKSRYLAAVSSFLPTVIFLLLYLNNFIEARVNNMFLILAGLTLFLELWTGYLYYRNPRGERTYYSLVANFRSCICGQATLIALFNTELAMILFLVSYMFVGFLFDLHTDPKS</sequence>
<feature type="transmembrane region" description="Helical" evidence="5">
    <location>
        <begin position="304"/>
        <end position="320"/>
    </location>
</feature>
<dbReference type="STRING" id="1121419.SAMN05443529_108101"/>
<name>A0A1G7YMY6_9FIRM</name>
<feature type="transmembrane region" description="Helical" evidence="5">
    <location>
        <begin position="219"/>
        <end position="237"/>
    </location>
</feature>
<dbReference type="PANTHER" id="PTHR42723">
    <property type="entry name" value="CHLOROPHYLL SYNTHASE"/>
    <property type="match status" value="1"/>
</dbReference>
<dbReference type="PANTHER" id="PTHR42723:SF1">
    <property type="entry name" value="CHLOROPHYLL SYNTHASE, CHLOROPLASTIC"/>
    <property type="match status" value="1"/>
</dbReference>
<dbReference type="EMBL" id="FNCP01000008">
    <property type="protein sequence ID" value="SDG97589.1"/>
    <property type="molecule type" value="Genomic_DNA"/>
</dbReference>
<feature type="transmembrane region" description="Helical" evidence="5">
    <location>
        <begin position="118"/>
        <end position="136"/>
    </location>
</feature>
<evidence type="ECO:0000256" key="5">
    <source>
        <dbReference type="SAM" id="Phobius"/>
    </source>
</evidence>
<feature type="transmembrane region" description="Helical" evidence="5">
    <location>
        <begin position="141"/>
        <end position="163"/>
    </location>
</feature>
<organism evidence="6 7">
    <name type="scientific">Desulfosporosinus hippei DSM 8344</name>
    <dbReference type="NCBI Taxonomy" id="1121419"/>
    <lineage>
        <taxon>Bacteria</taxon>
        <taxon>Bacillati</taxon>
        <taxon>Bacillota</taxon>
        <taxon>Clostridia</taxon>
        <taxon>Eubacteriales</taxon>
        <taxon>Desulfitobacteriaceae</taxon>
        <taxon>Desulfosporosinus</taxon>
    </lineage>
</organism>
<keyword evidence="7" id="KW-1185">Reference proteome</keyword>
<proteinExistence type="predicted"/>
<protein>
    <submittedName>
        <fullName evidence="6">Geranylgeranylglycerol-phosphate geranylgeranyltransferase</fullName>
    </submittedName>
</protein>
<feature type="transmembrane region" description="Helical" evidence="5">
    <location>
        <begin position="96"/>
        <end position="112"/>
    </location>
</feature>
<dbReference type="Gene3D" id="1.10.357.140">
    <property type="entry name" value="UbiA prenyltransferase"/>
    <property type="match status" value="1"/>
</dbReference>
<dbReference type="Proteomes" id="UP000198656">
    <property type="component" value="Unassembled WGS sequence"/>
</dbReference>
<feature type="transmembrane region" description="Helical" evidence="5">
    <location>
        <begin position="249"/>
        <end position="268"/>
    </location>
</feature>
<feature type="transmembrane region" description="Helical" evidence="5">
    <location>
        <begin position="175"/>
        <end position="194"/>
    </location>
</feature>
<comment type="subcellular location">
    <subcellularLocation>
        <location evidence="1">Membrane</location>
        <topology evidence="1">Multi-pass membrane protein</topology>
    </subcellularLocation>
</comment>
<evidence type="ECO:0000256" key="4">
    <source>
        <dbReference type="ARBA" id="ARBA00023136"/>
    </source>
</evidence>
<accession>A0A1G7YMY6</accession>
<evidence type="ECO:0000256" key="2">
    <source>
        <dbReference type="ARBA" id="ARBA00022692"/>
    </source>
</evidence>
<dbReference type="GO" id="GO:0016020">
    <property type="term" value="C:membrane"/>
    <property type="evidence" value="ECO:0007669"/>
    <property type="project" value="UniProtKB-SubCell"/>
</dbReference>
<dbReference type="InterPro" id="IPR044878">
    <property type="entry name" value="UbiA_sf"/>
</dbReference>
<evidence type="ECO:0000256" key="1">
    <source>
        <dbReference type="ARBA" id="ARBA00004141"/>
    </source>
</evidence>
<keyword evidence="4 5" id="KW-0472">Membrane</keyword>
<evidence type="ECO:0000256" key="3">
    <source>
        <dbReference type="ARBA" id="ARBA00022989"/>
    </source>
</evidence>
<feature type="transmembrane region" description="Helical" evidence="5">
    <location>
        <begin position="12"/>
        <end position="34"/>
    </location>
</feature>